<dbReference type="InterPro" id="IPR020846">
    <property type="entry name" value="MFS_dom"/>
</dbReference>
<keyword evidence="1" id="KW-0812">Transmembrane</keyword>
<dbReference type="PROSITE" id="PS50850">
    <property type="entry name" value="MFS"/>
    <property type="match status" value="1"/>
</dbReference>
<dbReference type="PANTHER" id="PTHR11360">
    <property type="entry name" value="MONOCARBOXYLATE TRANSPORTER"/>
    <property type="match status" value="1"/>
</dbReference>
<dbReference type="EMBL" id="CABL01000001">
    <property type="protein sequence ID" value="CBH74341.1"/>
    <property type="molecule type" value="Genomic_DNA"/>
</dbReference>
<sequence length="435" mass="45714">MDASAPGSSRWAIAIAGIMVMICLGTVYSWSIFTNALIAGFHWSTQQATTPFETAIFFLGLGAFIGGRWQDRVGPRTVTIVGAIVWGIGVMLAGLGTQHFGHTWMLLTYGIIGGFGNGMAYVTPVAMVTKWFPDMRGLGSGLVVMGFGLGAFFYNQIVTRLAAYAAVAKPALAYVKARDAAIKAGTPFDATSYQLSHHLMHGLMGIFLVSGIVFIVLGGIAAFALMNPPASGTGSARASGFTMAQAFATPQVYGLWLLLFLNVTAGIFVISNAVPMISQFASVGIPTAALWYGLIAIFNGLGRFFWGSISDRLGRNLTYTVMYLIQVVIFFTVGHVAGLAGVLVCFAIVLLCYGGGFGVMPSFNADFFGTANMGQIYGFILTAWGLGGVVGPAIAGFVQDRTGSYAGGLSAIAIMLIVAAVIPFFIKKPQAPANA</sequence>
<name>E6PD06_9ZZZZ</name>
<protein>
    <submittedName>
        <fullName evidence="3">Major facilitator superfamily MFS_1 transporter</fullName>
    </submittedName>
</protein>
<feature type="transmembrane region" description="Helical" evidence="1">
    <location>
        <begin position="48"/>
        <end position="66"/>
    </location>
</feature>
<accession>E6PD06</accession>
<dbReference type="SUPFAM" id="SSF103473">
    <property type="entry name" value="MFS general substrate transporter"/>
    <property type="match status" value="1"/>
</dbReference>
<dbReference type="InterPro" id="IPR036259">
    <property type="entry name" value="MFS_trans_sf"/>
</dbReference>
<dbReference type="AlphaFoldDB" id="E6PD06"/>
<organism evidence="3">
    <name type="scientific">mine drainage metagenome</name>
    <dbReference type="NCBI Taxonomy" id="410659"/>
    <lineage>
        <taxon>unclassified sequences</taxon>
        <taxon>metagenomes</taxon>
        <taxon>ecological metagenomes</taxon>
    </lineage>
</organism>
<evidence type="ECO:0000313" key="3">
    <source>
        <dbReference type="EMBL" id="CBH74341.1"/>
    </source>
</evidence>
<feature type="transmembrane region" description="Helical" evidence="1">
    <location>
        <begin position="405"/>
        <end position="426"/>
    </location>
</feature>
<evidence type="ECO:0000259" key="2">
    <source>
        <dbReference type="PROSITE" id="PS50850"/>
    </source>
</evidence>
<feature type="transmembrane region" description="Helical" evidence="1">
    <location>
        <begin position="12"/>
        <end position="33"/>
    </location>
</feature>
<feature type="transmembrane region" description="Helical" evidence="1">
    <location>
        <begin position="103"/>
        <end position="123"/>
    </location>
</feature>
<reference evidence="3" key="1">
    <citation type="submission" date="2009-10" db="EMBL/GenBank/DDBJ databases">
        <title>Diversity of trophic interactions inside an arsenic-rich microbial ecosystem.</title>
        <authorList>
            <person name="Bertin P.N."/>
            <person name="Heinrich-Salmeron A."/>
            <person name="Pelletier E."/>
            <person name="Goulhen-Chollet F."/>
            <person name="Arsene-Ploetze F."/>
            <person name="Gallien S."/>
            <person name="Calteau A."/>
            <person name="Vallenet D."/>
            <person name="Casiot C."/>
            <person name="Chane-Woon-Ming B."/>
            <person name="Giloteaux L."/>
            <person name="Barakat M."/>
            <person name="Bonnefoy V."/>
            <person name="Bruneel O."/>
            <person name="Chandler M."/>
            <person name="Cleiss J."/>
            <person name="Duran R."/>
            <person name="Elbaz-Poulichet F."/>
            <person name="Fonknechten N."/>
            <person name="Lauga B."/>
            <person name="Mornico D."/>
            <person name="Ortet P."/>
            <person name="Schaeffer C."/>
            <person name="Siguier P."/>
            <person name="Alexander Thil Smith A."/>
            <person name="Van Dorsselaer A."/>
            <person name="Weissenbach J."/>
            <person name="Medigue C."/>
            <person name="Le Paslier D."/>
        </authorList>
    </citation>
    <scope>NUCLEOTIDE SEQUENCE</scope>
</reference>
<evidence type="ECO:0000256" key="1">
    <source>
        <dbReference type="SAM" id="Phobius"/>
    </source>
</evidence>
<proteinExistence type="predicted"/>
<feature type="transmembrane region" description="Helical" evidence="1">
    <location>
        <begin position="203"/>
        <end position="225"/>
    </location>
</feature>
<dbReference type="GO" id="GO:0022857">
    <property type="term" value="F:transmembrane transporter activity"/>
    <property type="evidence" value="ECO:0007669"/>
    <property type="project" value="InterPro"/>
</dbReference>
<feature type="transmembrane region" description="Helical" evidence="1">
    <location>
        <begin position="280"/>
        <end position="302"/>
    </location>
</feature>
<feature type="transmembrane region" description="Helical" evidence="1">
    <location>
        <begin position="376"/>
        <end position="398"/>
    </location>
</feature>
<dbReference type="Gene3D" id="1.20.1250.20">
    <property type="entry name" value="MFS general substrate transporter like domains"/>
    <property type="match status" value="2"/>
</dbReference>
<feature type="transmembrane region" description="Helical" evidence="1">
    <location>
        <begin position="78"/>
        <end position="97"/>
    </location>
</feature>
<keyword evidence="1" id="KW-1133">Transmembrane helix</keyword>
<dbReference type="Pfam" id="PF07690">
    <property type="entry name" value="MFS_1"/>
    <property type="match status" value="2"/>
</dbReference>
<keyword evidence="1" id="KW-0472">Membrane</keyword>
<dbReference type="CDD" id="cd17353">
    <property type="entry name" value="MFS_OFA_like"/>
    <property type="match status" value="1"/>
</dbReference>
<feature type="transmembrane region" description="Helical" evidence="1">
    <location>
        <begin position="323"/>
        <end position="356"/>
    </location>
</feature>
<dbReference type="InterPro" id="IPR011701">
    <property type="entry name" value="MFS"/>
</dbReference>
<feature type="transmembrane region" description="Helical" evidence="1">
    <location>
        <begin position="253"/>
        <end position="274"/>
    </location>
</feature>
<gene>
    <name evidence="3" type="ORF">CARN1_2228</name>
</gene>
<comment type="caution">
    <text evidence="3">The sequence shown here is derived from an EMBL/GenBank/DDBJ whole genome shotgun (WGS) entry which is preliminary data.</text>
</comment>
<dbReference type="InterPro" id="IPR050327">
    <property type="entry name" value="Proton-linked_MCT"/>
</dbReference>
<feature type="domain" description="Major facilitator superfamily (MFS) profile" evidence="2">
    <location>
        <begin position="9"/>
        <end position="431"/>
    </location>
</feature>
<feature type="transmembrane region" description="Helical" evidence="1">
    <location>
        <begin position="135"/>
        <end position="154"/>
    </location>
</feature>
<dbReference type="PANTHER" id="PTHR11360:SF317">
    <property type="entry name" value="MAJOR FACILITATOR SUPERFAMILY (MFS) PROFILE DOMAIN-CONTAINING PROTEIN-RELATED"/>
    <property type="match status" value="1"/>
</dbReference>